<evidence type="ECO:0000313" key="1">
    <source>
        <dbReference type="EMBL" id="MCZ0809643.1"/>
    </source>
</evidence>
<dbReference type="EMBL" id="JAPTNE010000040">
    <property type="protein sequence ID" value="MCZ0809643.1"/>
    <property type="molecule type" value="Genomic_DNA"/>
</dbReference>
<organism evidence="1 2">
    <name type="scientific">Brevibacillus laterosporus</name>
    <name type="common">Bacillus laterosporus</name>
    <dbReference type="NCBI Taxonomy" id="1465"/>
    <lineage>
        <taxon>Bacteria</taxon>
        <taxon>Bacillati</taxon>
        <taxon>Bacillota</taxon>
        <taxon>Bacilli</taxon>
        <taxon>Bacillales</taxon>
        <taxon>Paenibacillaceae</taxon>
        <taxon>Brevibacillus</taxon>
    </lineage>
</organism>
<evidence type="ECO:0000313" key="2">
    <source>
        <dbReference type="Proteomes" id="UP001077662"/>
    </source>
</evidence>
<sequence length="54" mass="6339">MFKTQRSKIMIRCNQCGEKFILRGRPGMEGKVDTGFKQCICDNQEQFDITHLEE</sequence>
<proteinExistence type="predicted"/>
<name>A0AAP3G9J5_BRELA</name>
<comment type="caution">
    <text evidence="1">The sequence shown here is derived from an EMBL/GenBank/DDBJ whole genome shotgun (WGS) entry which is preliminary data.</text>
</comment>
<dbReference type="AlphaFoldDB" id="A0AAP3G9J5"/>
<dbReference type="RefSeq" id="WP_018670157.1">
    <property type="nucleotide sequence ID" value="NZ_CP032410.1"/>
</dbReference>
<gene>
    <name evidence="1" type="ORF">O0554_22535</name>
</gene>
<dbReference type="Proteomes" id="UP001077662">
    <property type="component" value="Unassembled WGS sequence"/>
</dbReference>
<protein>
    <submittedName>
        <fullName evidence="1">Uncharacterized protein</fullName>
    </submittedName>
</protein>
<dbReference type="GeneID" id="61081563"/>
<reference evidence="1" key="1">
    <citation type="submission" date="2022-09" db="EMBL/GenBank/DDBJ databases">
        <title>Genome analysis and characterization of larvicidal activity of Brevibacillus strains.</title>
        <authorList>
            <person name="Patrusheva E.V."/>
            <person name="Izotova A.O."/>
            <person name="Toshchakov S.V."/>
            <person name="Sineoky S.P."/>
        </authorList>
    </citation>
    <scope>NUCLEOTIDE SEQUENCE</scope>
    <source>
        <strain evidence="1">VKPM_B-13247</strain>
    </source>
</reference>
<accession>A0AAP3G9J5</accession>